<accession>A0A165FN49</accession>
<dbReference type="InParanoid" id="A0A165FN49"/>
<protein>
    <submittedName>
        <fullName evidence="1">Uncharacterized protein</fullName>
    </submittedName>
</protein>
<organism evidence="1 2">
    <name type="scientific">Calocera cornea HHB12733</name>
    <dbReference type="NCBI Taxonomy" id="1353952"/>
    <lineage>
        <taxon>Eukaryota</taxon>
        <taxon>Fungi</taxon>
        <taxon>Dikarya</taxon>
        <taxon>Basidiomycota</taxon>
        <taxon>Agaricomycotina</taxon>
        <taxon>Dacrymycetes</taxon>
        <taxon>Dacrymycetales</taxon>
        <taxon>Dacrymycetaceae</taxon>
        <taxon>Calocera</taxon>
    </lineage>
</organism>
<evidence type="ECO:0000313" key="2">
    <source>
        <dbReference type="Proteomes" id="UP000076842"/>
    </source>
</evidence>
<proteinExistence type="predicted"/>
<sequence length="62" mass="7156">CVNSCAAYTGLLADLQQCPHCDEPRLKDGKPRKQYRYLRLIPQLQAQYDNAQRAELLTSYRA</sequence>
<evidence type="ECO:0000313" key="1">
    <source>
        <dbReference type="EMBL" id="KZT56977.1"/>
    </source>
</evidence>
<dbReference type="OrthoDB" id="3257409at2759"/>
<dbReference type="Proteomes" id="UP000076842">
    <property type="component" value="Unassembled WGS sequence"/>
</dbReference>
<name>A0A165FN49_9BASI</name>
<feature type="non-terminal residue" evidence="1">
    <location>
        <position position="1"/>
    </location>
</feature>
<reference evidence="1 2" key="1">
    <citation type="journal article" date="2016" name="Mol. Biol. Evol.">
        <title>Comparative Genomics of Early-Diverging Mushroom-Forming Fungi Provides Insights into the Origins of Lignocellulose Decay Capabilities.</title>
        <authorList>
            <person name="Nagy L.G."/>
            <person name="Riley R."/>
            <person name="Tritt A."/>
            <person name="Adam C."/>
            <person name="Daum C."/>
            <person name="Floudas D."/>
            <person name="Sun H."/>
            <person name="Yadav J.S."/>
            <person name="Pangilinan J."/>
            <person name="Larsson K.H."/>
            <person name="Matsuura K."/>
            <person name="Barry K."/>
            <person name="Labutti K."/>
            <person name="Kuo R."/>
            <person name="Ohm R.A."/>
            <person name="Bhattacharya S.S."/>
            <person name="Shirouzu T."/>
            <person name="Yoshinaga Y."/>
            <person name="Martin F.M."/>
            <person name="Grigoriev I.V."/>
            <person name="Hibbett D.S."/>
        </authorList>
    </citation>
    <scope>NUCLEOTIDE SEQUENCE [LARGE SCALE GENOMIC DNA]</scope>
    <source>
        <strain evidence="1 2">HHB12733</strain>
    </source>
</reference>
<gene>
    <name evidence="1" type="ORF">CALCODRAFT_542490</name>
</gene>
<feature type="non-terminal residue" evidence="1">
    <location>
        <position position="62"/>
    </location>
</feature>
<dbReference type="AlphaFoldDB" id="A0A165FN49"/>
<keyword evidence="2" id="KW-1185">Reference proteome</keyword>
<dbReference type="EMBL" id="KV423969">
    <property type="protein sequence ID" value="KZT56977.1"/>
    <property type="molecule type" value="Genomic_DNA"/>
</dbReference>